<comment type="similarity">
    <text evidence="1 11">Belongs to the peptidase M1 family.</text>
</comment>
<dbReference type="EMBL" id="JAGPXC010000001">
    <property type="protein sequence ID" value="KAH6660468.1"/>
    <property type="molecule type" value="Genomic_DNA"/>
</dbReference>
<feature type="domain" description="Peptidase M1 membrane alanine aminopeptidase" evidence="12">
    <location>
        <begin position="245"/>
        <end position="465"/>
    </location>
</feature>
<dbReference type="Pfam" id="PF17900">
    <property type="entry name" value="Peptidase_M1_N"/>
    <property type="match status" value="1"/>
</dbReference>
<keyword evidence="16" id="KW-1185">Reference proteome</keyword>
<dbReference type="GeneID" id="70135302"/>
<dbReference type="SUPFAM" id="SSF63737">
    <property type="entry name" value="Leukotriene A4 hydrolase N-terminal domain"/>
    <property type="match status" value="1"/>
</dbReference>
<evidence type="ECO:0000259" key="14">
    <source>
        <dbReference type="Pfam" id="PF17900"/>
    </source>
</evidence>
<feature type="site" description="Transition state stabilizer" evidence="10">
    <location>
        <position position="406"/>
    </location>
</feature>
<evidence type="ECO:0000256" key="8">
    <source>
        <dbReference type="PIRSR" id="PIRSR634016-1"/>
    </source>
</evidence>
<dbReference type="Gene3D" id="2.60.40.1910">
    <property type="match status" value="1"/>
</dbReference>
<dbReference type="FunFam" id="1.10.390.10:FF:000006">
    <property type="entry name" value="Puromycin-sensitive aminopeptidase"/>
    <property type="match status" value="1"/>
</dbReference>
<dbReference type="Gene3D" id="2.60.40.1730">
    <property type="entry name" value="tricorn interacting facor f3 domain"/>
    <property type="match status" value="1"/>
</dbReference>
<dbReference type="InterPro" id="IPR014782">
    <property type="entry name" value="Peptidase_M1_dom"/>
</dbReference>
<comment type="cofactor">
    <cofactor evidence="9 11">
        <name>Zn(2+)</name>
        <dbReference type="ChEBI" id="CHEBI:29105"/>
    </cofactor>
    <text evidence="9 11">Binds 1 zinc ion per subunit.</text>
</comment>
<feature type="binding site" evidence="9">
    <location>
        <position position="315"/>
    </location>
    <ligand>
        <name>Zn(2+)</name>
        <dbReference type="ChEBI" id="CHEBI:29105"/>
        <note>catalytic</note>
    </ligand>
</feature>
<dbReference type="Pfam" id="PF11838">
    <property type="entry name" value="ERAP1_C"/>
    <property type="match status" value="1"/>
</dbReference>
<proteinExistence type="inferred from homology"/>
<keyword evidence="6 9" id="KW-0862">Zinc</keyword>
<dbReference type="GO" id="GO:0005737">
    <property type="term" value="C:cytoplasm"/>
    <property type="evidence" value="ECO:0007669"/>
    <property type="project" value="TreeGrafter"/>
</dbReference>
<dbReference type="Proteomes" id="UP000758603">
    <property type="component" value="Unassembled WGS sequence"/>
</dbReference>
<evidence type="ECO:0000256" key="1">
    <source>
        <dbReference type="ARBA" id="ARBA00010136"/>
    </source>
</evidence>
<dbReference type="RefSeq" id="XP_045964599.1">
    <property type="nucleotide sequence ID" value="XM_046106411.1"/>
</dbReference>
<dbReference type="GO" id="GO:0043171">
    <property type="term" value="P:peptide catabolic process"/>
    <property type="evidence" value="ECO:0007669"/>
    <property type="project" value="TreeGrafter"/>
</dbReference>
<dbReference type="AlphaFoldDB" id="A0A9P9A3T0"/>
<keyword evidence="2 11" id="KW-0031">Aminopeptidase</keyword>
<evidence type="ECO:0000256" key="5">
    <source>
        <dbReference type="ARBA" id="ARBA00022801"/>
    </source>
</evidence>
<dbReference type="InterPro" id="IPR001930">
    <property type="entry name" value="Peptidase_M1"/>
</dbReference>
<dbReference type="GO" id="GO:0008270">
    <property type="term" value="F:zinc ion binding"/>
    <property type="evidence" value="ECO:0007669"/>
    <property type="project" value="UniProtKB-UniRule"/>
</dbReference>
<dbReference type="Gene3D" id="1.10.390.10">
    <property type="entry name" value="Neutral Protease Domain 2"/>
    <property type="match status" value="1"/>
</dbReference>
<evidence type="ECO:0000256" key="9">
    <source>
        <dbReference type="PIRSR" id="PIRSR634016-3"/>
    </source>
</evidence>
<dbReference type="GO" id="GO:0006508">
    <property type="term" value="P:proteolysis"/>
    <property type="evidence" value="ECO:0007669"/>
    <property type="project" value="UniProtKB-KW"/>
</dbReference>
<evidence type="ECO:0000313" key="16">
    <source>
        <dbReference type="Proteomes" id="UP000758603"/>
    </source>
</evidence>
<feature type="domain" description="Aminopeptidase N-like N-terminal" evidence="14">
    <location>
        <begin position="21"/>
        <end position="210"/>
    </location>
</feature>
<evidence type="ECO:0000256" key="4">
    <source>
        <dbReference type="ARBA" id="ARBA00022723"/>
    </source>
</evidence>
<dbReference type="InterPro" id="IPR042097">
    <property type="entry name" value="Aminopeptidase_N-like_N_sf"/>
</dbReference>
<feature type="domain" description="ERAP1-like C-terminal" evidence="13">
    <location>
        <begin position="536"/>
        <end position="878"/>
    </location>
</feature>
<evidence type="ECO:0000259" key="12">
    <source>
        <dbReference type="Pfam" id="PF01433"/>
    </source>
</evidence>
<dbReference type="GO" id="GO:0070006">
    <property type="term" value="F:metalloaminopeptidase activity"/>
    <property type="evidence" value="ECO:0007669"/>
    <property type="project" value="TreeGrafter"/>
</dbReference>
<reference evidence="15" key="1">
    <citation type="journal article" date="2021" name="Nat. Commun.">
        <title>Genetic determinants of endophytism in the Arabidopsis root mycobiome.</title>
        <authorList>
            <person name="Mesny F."/>
            <person name="Miyauchi S."/>
            <person name="Thiergart T."/>
            <person name="Pickel B."/>
            <person name="Atanasova L."/>
            <person name="Karlsson M."/>
            <person name="Huettel B."/>
            <person name="Barry K.W."/>
            <person name="Haridas S."/>
            <person name="Chen C."/>
            <person name="Bauer D."/>
            <person name="Andreopoulos W."/>
            <person name="Pangilinan J."/>
            <person name="LaButti K."/>
            <person name="Riley R."/>
            <person name="Lipzen A."/>
            <person name="Clum A."/>
            <person name="Drula E."/>
            <person name="Henrissat B."/>
            <person name="Kohler A."/>
            <person name="Grigoriev I.V."/>
            <person name="Martin F.M."/>
            <person name="Hacquard S."/>
        </authorList>
    </citation>
    <scope>NUCLEOTIDE SEQUENCE</scope>
    <source>
        <strain evidence="15">MPI-SDFR-AT-0073</strain>
    </source>
</reference>
<dbReference type="PANTHER" id="PTHR11533:SF174">
    <property type="entry name" value="PUROMYCIN-SENSITIVE AMINOPEPTIDASE-RELATED"/>
    <property type="match status" value="1"/>
</dbReference>
<dbReference type="Pfam" id="PF01433">
    <property type="entry name" value="Peptidase_M1"/>
    <property type="match status" value="1"/>
</dbReference>
<evidence type="ECO:0000256" key="6">
    <source>
        <dbReference type="ARBA" id="ARBA00022833"/>
    </source>
</evidence>
<organism evidence="15 16">
    <name type="scientific">Truncatella angustata</name>
    <dbReference type="NCBI Taxonomy" id="152316"/>
    <lineage>
        <taxon>Eukaryota</taxon>
        <taxon>Fungi</taxon>
        <taxon>Dikarya</taxon>
        <taxon>Ascomycota</taxon>
        <taxon>Pezizomycotina</taxon>
        <taxon>Sordariomycetes</taxon>
        <taxon>Xylariomycetidae</taxon>
        <taxon>Amphisphaeriales</taxon>
        <taxon>Sporocadaceae</taxon>
        <taxon>Truncatella</taxon>
    </lineage>
</organism>
<dbReference type="InterPro" id="IPR045357">
    <property type="entry name" value="Aminopeptidase_N-like_N"/>
</dbReference>
<dbReference type="PRINTS" id="PR00756">
    <property type="entry name" value="ALADIPTASE"/>
</dbReference>
<evidence type="ECO:0000256" key="7">
    <source>
        <dbReference type="ARBA" id="ARBA00023049"/>
    </source>
</evidence>
<dbReference type="InterPro" id="IPR027268">
    <property type="entry name" value="Peptidase_M4/M1_CTD_sf"/>
</dbReference>
<dbReference type="PANTHER" id="PTHR11533">
    <property type="entry name" value="PROTEASE M1 ZINC METALLOPROTEASE"/>
    <property type="match status" value="1"/>
</dbReference>
<dbReference type="GO" id="GO:0042277">
    <property type="term" value="F:peptide binding"/>
    <property type="evidence" value="ECO:0007669"/>
    <property type="project" value="TreeGrafter"/>
</dbReference>
<dbReference type="GO" id="GO:0016020">
    <property type="term" value="C:membrane"/>
    <property type="evidence" value="ECO:0007669"/>
    <property type="project" value="TreeGrafter"/>
</dbReference>
<gene>
    <name evidence="15" type="ORF">BKA67DRAFT_653646</name>
</gene>
<comment type="caution">
    <text evidence="15">The sequence shown here is derived from an EMBL/GenBank/DDBJ whole genome shotgun (WGS) entry which is preliminary data.</text>
</comment>
<evidence type="ECO:0000259" key="13">
    <source>
        <dbReference type="Pfam" id="PF11838"/>
    </source>
</evidence>
<keyword evidence="4 9" id="KW-0479">Metal-binding</keyword>
<feature type="binding site" evidence="9">
    <location>
        <position position="338"/>
    </location>
    <ligand>
        <name>Zn(2+)</name>
        <dbReference type="ChEBI" id="CHEBI:29105"/>
        <note>catalytic</note>
    </ligand>
</feature>
<protein>
    <recommendedName>
        <fullName evidence="11">Aminopeptidase</fullName>
        <ecNumber evidence="11">3.4.11.-</ecNumber>
    </recommendedName>
</protein>
<accession>A0A9P9A3T0</accession>
<sequence>MREILGCTQAPSFRLPDTISPRHYAIEIEPDLETGTFVGRVTIQLRILKPTQYIVFHALRLHITRADIEPEGGIISHPDIYYSPDQEAAYLKLESKLHAGSEAILTLRYGGRIAPPGAMGGLSSTPYQQPDGQLKLGFETMFEPTLARSVFPCFDEPDLKAEFLISMIVSADLTCLSNMEIDSVHPVESSVTAPKKRVTFDTSPKMSTYLVVMVAGYFNVLETNDFHVPIRVWAALDKDIDSAAYALEIAVKSMRAHEKNFGLKYPLPKLDMVAIPGHQGGMEHWGCVTYEERGLVLPSNPSEYNKLVSAIIISHELAHQWFGNIVTMKFWDSLWLNEAFAEWAAFLAVSEILPNFDAWSSFIASNPDTSFPGGLQAALELDSNSGSHAIQAPGLPAGAMFDSITYLKGCSIIRMLAEEIGKSLFLDGIKLYLERFKYANATTGQLWSTLSEVSGRDVGKIMAAWTENVGYPLLTVNEIRPTGEIVVSQSRFLQNGNIDSKAGPYPVSIKLKGPDGVTTHPLVSTETRIRTNLFKYKLNADLVGFYRVSYPISRIHKFGVQFAGDYLSTNDKVGIISDLAAVVATGSTSRSARLPDFLDFLFTIKNHVESLFVWREILGQMQKIRAAFLFEGDEVLRILERVKHQLLAHLIAKGLLKFKSSDTTKGTFLKSLLYGQLQEHPIVQKNARESWDRLLDGEKDALNPNIKRHIFDIVVSIDDTDMTWNQLKSIAFDGAYIHPGDPVTPAEAFASLGNSSKPDIIARTLLLITPSEGTPSTQLAAKRTSPFVVNNGARQSLLSTLQRHPTGAETSWRWLQDNWDVLQKSTETGVINGYSYISGALAGLATSAHLVQVEDFFAGKTGVSNKLILTQAMDIIRARSRLIDADRGELLKWAKRNGL</sequence>
<keyword evidence="3 11" id="KW-0645">Protease</keyword>
<dbReference type="InterPro" id="IPR050344">
    <property type="entry name" value="Peptidase_M1_aminopeptidases"/>
</dbReference>
<dbReference type="EC" id="3.4.11.-" evidence="11"/>
<name>A0A9P9A3T0_9PEZI</name>
<dbReference type="SUPFAM" id="SSF55486">
    <property type="entry name" value="Metalloproteases ('zincins'), catalytic domain"/>
    <property type="match status" value="1"/>
</dbReference>
<feature type="active site" description="Proton acceptor" evidence="8">
    <location>
        <position position="316"/>
    </location>
</feature>
<dbReference type="Gene3D" id="1.25.50.20">
    <property type="match status" value="1"/>
</dbReference>
<evidence type="ECO:0000256" key="10">
    <source>
        <dbReference type="PIRSR" id="PIRSR634016-4"/>
    </source>
</evidence>
<dbReference type="InterPro" id="IPR034016">
    <property type="entry name" value="M1_APN-typ"/>
</dbReference>
<feature type="binding site" evidence="9">
    <location>
        <position position="319"/>
    </location>
    <ligand>
        <name>Zn(2+)</name>
        <dbReference type="ChEBI" id="CHEBI:29105"/>
        <note>catalytic</note>
    </ligand>
</feature>
<evidence type="ECO:0000256" key="11">
    <source>
        <dbReference type="RuleBase" id="RU364040"/>
    </source>
</evidence>
<evidence type="ECO:0000256" key="2">
    <source>
        <dbReference type="ARBA" id="ARBA00022438"/>
    </source>
</evidence>
<evidence type="ECO:0000313" key="15">
    <source>
        <dbReference type="EMBL" id="KAH6660468.1"/>
    </source>
</evidence>
<keyword evidence="7 11" id="KW-0482">Metalloprotease</keyword>
<dbReference type="OrthoDB" id="10031169at2759"/>
<dbReference type="CDD" id="cd09601">
    <property type="entry name" value="M1_APN-Q_like"/>
    <property type="match status" value="1"/>
</dbReference>
<dbReference type="InterPro" id="IPR024571">
    <property type="entry name" value="ERAP1-like_C_dom"/>
</dbReference>
<keyword evidence="5 11" id="KW-0378">Hydrolase</keyword>
<evidence type="ECO:0000256" key="3">
    <source>
        <dbReference type="ARBA" id="ARBA00022670"/>
    </source>
</evidence>